<dbReference type="EMBL" id="CP078145">
    <property type="protein sequence ID" value="QXN91349.1"/>
    <property type="molecule type" value="Genomic_DNA"/>
</dbReference>
<keyword evidence="3" id="KW-1185">Reference proteome</keyword>
<sequence>MLRSHRSAAGALSAMGTMAAALVLTASAAPAATTTFTVTPGDPPTFVTDCAYTALATTDPGAYIHFYDSQGGSFDPPNAIQANGTGDVIVSWTPYNPGLHTLHAVPIGVADAAPIDGGERTIEIEVTDSGRGCAQTFPMWTVHE</sequence>
<keyword evidence="1" id="KW-0732">Signal</keyword>
<dbReference type="Proteomes" id="UP000694257">
    <property type="component" value="Chromosome"/>
</dbReference>
<reference evidence="2 3" key="1">
    <citation type="submission" date="2021-07" db="EMBL/GenBank/DDBJ databases">
        <title>Whole Genome Sequence of Nocardia Iowensis.</title>
        <authorList>
            <person name="Lamm A."/>
            <person name="Collins-Fairclough A.M."/>
            <person name="Bunk B."/>
            <person name="Sproer C."/>
        </authorList>
    </citation>
    <scope>NUCLEOTIDE SEQUENCE [LARGE SCALE GENOMIC DNA]</scope>
    <source>
        <strain evidence="2 3">NRRL 5646</strain>
    </source>
</reference>
<evidence type="ECO:0000256" key="1">
    <source>
        <dbReference type="SAM" id="SignalP"/>
    </source>
</evidence>
<feature type="signal peptide" evidence="1">
    <location>
        <begin position="1"/>
        <end position="31"/>
    </location>
</feature>
<evidence type="ECO:0000313" key="3">
    <source>
        <dbReference type="Proteomes" id="UP000694257"/>
    </source>
</evidence>
<evidence type="ECO:0008006" key="4">
    <source>
        <dbReference type="Google" id="ProtNLM"/>
    </source>
</evidence>
<evidence type="ECO:0000313" key="2">
    <source>
        <dbReference type="EMBL" id="QXN91349.1"/>
    </source>
</evidence>
<accession>A0ABX8RP01</accession>
<feature type="chain" id="PRO_5046130830" description="Secreted protein" evidence="1">
    <location>
        <begin position="32"/>
        <end position="144"/>
    </location>
</feature>
<proteinExistence type="predicted"/>
<name>A0ABX8RP01_NOCIO</name>
<dbReference type="RefSeq" id="WP_218472204.1">
    <property type="nucleotide sequence ID" value="NZ_BAABJN010000012.1"/>
</dbReference>
<organism evidence="2 3">
    <name type="scientific">Nocardia iowensis</name>
    <dbReference type="NCBI Taxonomy" id="204891"/>
    <lineage>
        <taxon>Bacteria</taxon>
        <taxon>Bacillati</taxon>
        <taxon>Actinomycetota</taxon>
        <taxon>Actinomycetes</taxon>
        <taxon>Mycobacteriales</taxon>
        <taxon>Nocardiaceae</taxon>
        <taxon>Nocardia</taxon>
    </lineage>
</organism>
<protein>
    <recommendedName>
        <fullName evidence="4">Secreted protein</fullName>
    </recommendedName>
</protein>
<gene>
    <name evidence="2" type="ORF">KV110_39590</name>
</gene>